<evidence type="ECO:0000256" key="3">
    <source>
        <dbReference type="ARBA" id="ARBA00022777"/>
    </source>
</evidence>
<evidence type="ECO:0000256" key="1">
    <source>
        <dbReference type="ARBA" id="ARBA00022679"/>
    </source>
</evidence>
<proteinExistence type="predicted"/>
<dbReference type="EC" id="2.7.6.2" evidence="5"/>
<dbReference type="InterPro" id="IPR049442">
    <property type="entry name" value="Thi_PPkinase-like_C"/>
</dbReference>
<dbReference type="GO" id="GO:0006772">
    <property type="term" value="P:thiamine metabolic process"/>
    <property type="evidence" value="ECO:0007669"/>
    <property type="project" value="UniProtKB-UniRule"/>
</dbReference>
<dbReference type="InterPro" id="IPR006282">
    <property type="entry name" value="Thi_PPkinase"/>
</dbReference>
<feature type="domain" description="Thiamin pyrophosphokinase-like substrate-binding" evidence="7">
    <location>
        <begin position="149"/>
        <end position="208"/>
    </location>
</feature>
<reference evidence="8" key="1">
    <citation type="submission" date="2020-10" db="EMBL/GenBank/DDBJ databases">
        <authorList>
            <person name="Gilroy R."/>
        </authorList>
    </citation>
    <scope>NUCLEOTIDE SEQUENCE</scope>
    <source>
        <strain evidence="8">2478</strain>
    </source>
</reference>
<evidence type="ECO:0000259" key="6">
    <source>
        <dbReference type="Pfam" id="PF04263"/>
    </source>
</evidence>
<dbReference type="Pfam" id="PF04263">
    <property type="entry name" value="TPK_catalytic"/>
    <property type="match status" value="1"/>
</dbReference>
<keyword evidence="1 8" id="KW-0808">Transferase</keyword>
<dbReference type="Pfam" id="PF21275">
    <property type="entry name" value="Thi_PPkinase_C"/>
    <property type="match status" value="1"/>
</dbReference>
<dbReference type="GO" id="GO:0016301">
    <property type="term" value="F:kinase activity"/>
    <property type="evidence" value="ECO:0007669"/>
    <property type="project" value="UniProtKB-KW"/>
</dbReference>
<dbReference type="Proteomes" id="UP000823771">
    <property type="component" value="Unassembled WGS sequence"/>
</dbReference>
<dbReference type="GO" id="GO:0009229">
    <property type="term" value="P:thiamine diphosphate biosynthetic process"/>
    <property type="evidence" value="ECO:0007669"/>
    <property type="project" value="InterPro"/>
</dbReference>
<dbReference type="CDD" id="cd07995">
    <property type="entry name" value="TPK"/>
    <property type="match status" value="1"/>
</dbReference>
<protein>
    <recommendedName>
        <fullName evidence="5">Thiamine diphosphokinase</fullName>
        <ecNumber evidence="5">2.7.6.2</ecNumber>
    </recommendedName>
</protein>
<dbReference type="InterPro" id="IPR053149">
    <property type="entry name" value="TPK"/>
</dbReference>
<dbReference type="InterPro" id="IPR036759">
    <property type="entry name" value="TPK_catalytic_sf"/>
</dbReference>
<name>A0A9D9IVX5_9BACT</name>
<gene>
    <name evidence="8" type="ORF">IAB80_11030</name>
</gene>
<dbReference type="PANTHER" id="PTHR41299:SF1">
    <property type="entry name" value="THIAMINE PYROPHOSPHOKINASE"/>
    <property type="match status" value="1"/>
</dbReference>
<keyword evidence="3" id="KW-0418">Kinase</keyword>
<dbReference type="PANTHER" id="PTHR41299">
    <property type="entry name" value="THIAMINE PYROPHOSPHOKINASE"/>
    <property type="match status" value="1"/>
</dbReference>
<evidence type="ECO:0000256" key="4">
    <source>
        <dbReference type="ARBA" id="ARBA00022840"/>
    </source>
</evidence>
<dbReference type="SUPFAM" id="SSF63999">
    <property type="entry name" value="Thiamin pyrophosphokinase, catalytic domain"/>
    <property type="match status" value="1"/>
</dbReference>
<keyword evidence="4" id="KW-0067">ATP-binding</keyword>
<evidence type="ECO:0000259" key="7">
    <source>
        <dbReference type="Pfam" id="PF21275"/>
    </source>
</evidence>
<feature type="domain" description="Thiamin pyrophosphokinase catalytic" evidence="6">
    <location>
        <begin position="20"/>
        <end position="127"/>
    </location>
</feature>
<dbReference type="EMBL" id="JADILZ010000107">
    <property type="protein sequence ID" value="MBO8479400.1"/>
    <property type="molecule type" value="Genomic_DNA"/>
</dbReference>
<dbReference type="InterPro" id="IPR007371">
    <property type="entry name" value="TPK_catalytic"/>
</dbReference>
<reference evidence="8" key="2">
    <citation type="journal article" date="2021" name="PeerJ">
        <title>Extensive microbial diversity within the chicken gut microbiome revealed by metagenomics and culture.</title>
        <authorList>
            <person name="Gilroy R."/>
            <person name="Ravi A."/>
            <person name="Getino M."/>
            <person name="Pursley I."/>
            <person name="Horton D.L."/>
            <person name="Alikhan N.F."/>
            <person name="Baker D."/>
            <person name="Gharbi K."/>
            <person name="Hall N."/>
            <person name="Watson M."/>
            <person name="Adriaenssens E.M."/>
            <person name="Foster-Nyarko E."/>
            <person name="Jarju S."/>
            <person name="Secka A."/>
            <person name="Antonio M."/>
            <person name="Oren A."/>
            <person name="Chaudhuri R.R."/>
            <person name="La Ragione R."/>
            <person name="Hildebrand F."/>
            <person name="Pallen M.J."/>
        </authorList>
    </citation>
    <scope>NUCLEOTIDE SEQUENCE</scope>
    <source>
        <strain evidence="8">2478</strain>
    </source>
</reference>
<dbReference type="GO" id="GO:0004788">
    <property type="term" value="F:thiamine diphosphokinase activity"/>
    <property type="evidence" value="ECO:0007669"/>
    <property type="project" value="UniProtKB-UniRule"/>
</dbReference>
<evidence type="ECO:0000256" key="2">
    <source>
        <dbReference type="ARBA" id="ARBA00022741"/>
    </source>
</evidence>
<evidence type="ECO:0000256" key="5">
    <source>
        <dbReference type="NCBIfam" id="TIGR01378"/>
    </source>
</evidence>
<comment type="caution">
    <text evidence="8">The sequence shown here is derived from an EMBL/GenBank/DDBJ whole genome shotgun (WGS) entry which is preliminary data.</text>
</comment>
<dbReference type="AlphaFoldDB" id="A0A9D9IVX5"/>
<evidence type="ECO:0000313" key="8">
    <source>
        <dbReference type="EMBL" id="MBO8479400.1"/>
    </source>
</evidence>
<organism evidence="8 9">
    <name type="scientific">Candidatus Cryptobacteroides excrementipullorum</name>
    <dbReference type="NCBI Taxonomy" id="2840761"/>
    <lineage>
        <taxon>Bacteria</taxon>
        <taxon>Pseudomonadati</taxon>
        <taxon>Bacteroidota</taxon>
        <taxon>Bacteroidia</taxon>
        <taxon>Bacteroidales</taxon>
        <taxon>Candidatus Cryptobacteroides</taxon>
    </lineage>
</organism>
<evidence type="ECO:0000313" key="9">
    <source>
        <dbReference type="Proteomes" id="UP000823771"/>
    </source>
</evidence>
<sequence length="220" mass="25066">MKTAVIICNGEFPRKEYPRLLIKEADHIICCDAALQTYLRHCNTIFGKVREPDIVIGDMDSLSLSLREKYKDRIIHDTDQETNDQTKAFNLVISRFRDLDAIHIIGAIGKRVDHSIGNLSLLMEYARNYDLEGMGISVDMVYDYGSAFAITGSMELHCGKGRKISLFSPDNSLRIRSSGLEWPTDNVVFDNWWKATLNRSTEDIVRLELSHRSIALILID</sequence>
<keyword evidence="2" id="KW-0547">Nucleotide-binding</keyword>
<dbReference type="Gene3D" id="3.40.50.10240">
    <property type="entry name" value="Thiamin pyrophosphokinase, catalytic domain"/>
    <property type="match status" value="1"/>
</dbReference>
<dbReference type="GO" id="GO:0005524">
    <property type="term" value="F:ATP binding"/>
    <property type="evidence" value="ECO:0007669"/>
    <property type="project" value="UniProtKB-KW"/>
</dbReference>
<dbReference type="NCBIfam" id="TIGR01378">
    <property type="entry name" value="thi_PPkinase"/>
    <property type="match status" value="1"/>
</dbReference>
<accession>A0A9D9IVX5</accession>